<dbReference type="RefSeq" id="WP_306972495.1">
    <property type="nucleotide sequence ID" value="NZ_JAUSZV010000005.1"/>
</dbReference>
<dbReference type="Proteomes" id="UP001234216">
    <property type="component" value="Unassembled WGS sequence"/>
</dbReference>
<gene>
    <name evidence="2" type="ORF">QFZ22_000976</name>
</gene>
<dbReference type="AlphaFoldDB" id="A0AAW8F6V5"/>
<comment type="caution">
    <text evidence="2">The sequence shown here is derived from an EMBL/GenBank/DDBJ whole genome shotgun (WGS) entry which is preliminary data.</text>
</comment>
<keyword evidence="1" id="KW-0472">Membrane</keyword>
<name>A0AAW8F6V5_9ACTN</name>
<proteinExistence type="predicted"/>
<evidence type="ECO:0000313" key="3">
    <source>
        <dbReference type="Proteomes" id="UP001234216"/>
    </source>
</evidence>
<feature type="transmembrane region" description="Helical" evidence="1">
    <location>
        <begin position="60"/>
        <end position="84"/>
    </location>
</feature>
<reference evidence="2" key="1">
    <citation type="submission" date="2023-07" db="EMBL/GenBank/DDBJ databases">
        <title>Comparative genomics of wheat-associated soil bacteria to identify genetic determinants of phenazine resistance.</title>
        <authorList>
            <person name="Mouncey N."/>
        </authorList>
    </citation>
    <scope>NUCLEOTIDE SEQUENCE</scope>
    <source>
        <strain evidence="2">V4I22</strain>
    </source>
</reference>
<evidence type="ECO:0000313" key="2">
    <source>
        <dbReference type="EMBL" id="MDQ0904991.1"/>
    </source>
</evidence>
<dbReference type="EMBL" id="JAUSZV010000005">
    <property type="protein sequence ID" value="MDQ0904991.1"/>
    <property type="molecule type" value="Genomic_DNA"/>
</dbReference>
<organism evidence="2 3">
    <name type="scientific">Streptomyces canus</name>
    <dbReference type="NCBI Taxonomy" id="58343"/>
    <lineage>
        <taxon>Bacteria</taxon>
        <taxon>Bacillati</taxon>
        <taxon>Actinomycetota</taxon>
        <taxon>Actinomycetes</taxon>
        <taxon>Kitasatosporales</taxon>
        <taxon>Streptomycetaceae</taxon>
        <taxon>Streptomyces</taxon>
        <taxon>Streptomyces aurantiacus group</taxon>
    </lineage>
</organism>
<accession>A0AAW8F6V5</accession>
<keyword evidence="1" id="KW-0812">Transmembrane</keyword>
<protein>
    <submittedName>
        <fullName evidence="2">ABC-type antimicrobial peptide transport system permease subunit</fullName>
    </submittedName>
</protein>
<keyword evidence="1" id="KW-1133">Transmembrane helix</keyword>
<evidence type="ECO:0000256" key="1">
    <source>
        <dbReference type="SAM" id="Phobius"/>
    </source>
</evidence>
<sequence length="95" mass="9349">MSPRQTVTMVLTSVAATGLVAGAIGVPLGVPLHHLVLPGMGRSTGTEIPAADIDVHGPGILVLLALGGVVIAVAGALLPAGWAARTGTARALRTE</sequence>